<accession>A0A9W8RLK0</accession>
<organism evidence="2 3">
    <name type="scientific">Fusarium torreyae</name>
    <dbReference type="NCBI Taxonomy" id="1237075"/>
    <lineage>
        <taxon>Eukaryota</taxon>
        <taxon>Fungi</taxon>
        <taxon>Dikarya</taxon>
        <taxon>Ascomycota</taxon>
        <taxon>Pezizomycotina</taxon>
        <taxon>Sordariomycetes</taxon>
        <taxon>Hypocreomycetidae</taxon>
        <taxon>Hypocreales</taxon>
        <taxon>Nectriaceae</taxon>
        <taxon>Fusarium</taxon>
    </lineage>
</organism>
<evidence type="ECO:0000313" key="3">
    <source>
        <dbReference type="Proteomes" id="UP001152049"/>
    </source>
</evidence>
<gene>
    <name evidence="2" type="ORF">NW762_014494</name>
</gene>
<proteinExistence type="predicted"/>
<protein>
    <submittedName>
        <fullName evidence="2">Uncharacterized protein</fullName>
    </submittedName>
</protein>
<dbReference type="OrthoDB" id="5102566at2759"/>
<feature type="region of interest" description="Disordered" evidence="1">
    <location>
        <begin position="28"/>
        <end position="50"/>
    </location>
</feature>
<comment type="caution">
    <text evidence="2">The sequence shown here is derived from an EMBL/GenBank/DDBJ whole genome shotgun (WGS) entry which is preliminary data.</text>
</comment>
<feature type="region of interest" description="Disordered" evidence="1">
    <location>
        <begin position="171"/>
        <end position="192"/>
    </location>
</feature>
<sequence>MMIMNNLEFVSDQVAKIIEMLADAKIGPRSSRASSRSTSDVSRRSSGYGEVEVEDDAAAAAAATDEAIQSFIESDDFSNPPSSCLSSTIASTRLISSAPRKPSPLPESSARLLCSGPRFGILRKLASYYCSKQTFISLILVEDEILARLRSLEDDQLIELYIGLSKRRRAERKGKGSKAKQKEGQETELPTHLNRLEKRKAAQTPGDGAHRTRGRTILMVGGRNVLADKEEEEQGEASTSIPDDSVFIDWSAHSLSFMSSPTWRSAPLLPLISSVVSMASHSGHNVLIDGQEEGL</sequence>
<evidence type="ECO:0000313" key="2">
    <source>
        <dbReference type="EMBL" id="KAJ4244367.1"/>
    </source>
</evidence>
<feature type="compositionally biased region" description="Low complexity" evidence="1">
    <location>
        <begin position="29"/>
        <end position="46"/>
    </location>
</feature>
<dbReference type="AlphaFoldDB" id="A0A9W8RLK0"/>
<name>A0A9W8RLK0_9HYPO</name>
<reference evidence="2" key="1">
    <citation type="submission" date="2022-09" db="EMBL/GenBank/DDBJ databases">
        <title>Fusarium specimens isolated from Avocado Roots.</title>
        <authorList>
            <person name="Stajich J."/>
            <person name="Roper C."/>
            <person name="Heimlech-Rivalta G."/>
        </authorList>
    </citation>
    <scope>NUCLEOTIDE SEQUENCE</scope>
    <source>
        <strain evidence="2">CF00136</strain>
    </source>
</reference>
<keyword evidence="3" id="KW-1185">Reference proteome</keyword>
<dbReference type="EMBL" id="JAOQAZ010000051">
    <property type="protein sequence ID" value="KAJ4244367.1"/>
    <property type="molecule type" value="Genomic_DNA"/>
</dbReference>
<evidence type="ECO:0000256" key="1">
    <source>
        <dbReference type="SAM" id="MobiDB-lite"/>
    </source>
</evidence>
<dbReference type="Proteomes" id="UP001152049">
    <property type="component" value="Unassembled WGS sequence"/>
</dbReference>